<protein>
    <submittedName>
        <fullName evidence="3">P pilus assembly/Cpx signaling pathway, periplasmic inhibitor/zinc-resistance associated protein</fullName>
    </submittedName>
</protein>
<dbReference type="EMBL" id="JTCM02000001">
    <property type="protein sequence ID" value="NEU71030.1"/>
    <property type="molecule type" value="Genomic_DNA"/>
</dbReference>
<feature type="compositionally biased region" description="Basic and acidic residues" evidence="1">
    <location>
        <begin position="112"/>
        <end position="126"/>
    </location>
</feature>
<feature type="compositionally biased region" description="Polar residues" evidence="1">
    <location>
        <begin position="127"/>
        <end position="147"/>
    </location>
</feature>
<feature type="region of interest" description="Disordered" evidence="1">
    <location>
        <begin position="30"/>
        <end position="159"/>
    </location>
</feature>
<reference evidence="3 4" key="1">
    <citation type="journal article" date="2015" name="Genome Announc.">
        <title>Draft Genome Sequence of Cyanobacterium Hassallia byssoidea Strain VB512170, Isolated from Monuments in India.</title>
        <authorList>
            <person name="Singh D."/>
            <person name="Chandrababunaidu M.M."/>
            <person name="Panda A."/>
            <person name="Sen D."/>
            <person name="Bhattacharyya S."/>
            <person name="Adhikary S.P."/>
            <person name="Tripathy S."/>
        </authorList>
    </citation>
    <scope>NUCLEOTIDE SEQUENCE [LARGE SCALE GENOMIC DNA]</scope>
    <source>
        <strain evidence="3 4">VB512170</strain>
    </source>
</reference>
<evidence type="ECO:0000313" key="4">
    <source>
        <dbReference type="Proteomes" id="UP000031549"/>
    </source>
</evidence>
<dbReference type="AlphaFoldDB" id="A0A846H307"/>
<evidence type="ECO:0000313" key="3">
    <source>
        <dbReference type="EMBL" id="NEU71030.1"/>
    </source>
</evidence>
<comment type="caution">
    <text evidence="3">The sequence shown here is derived from an EMBL/GenBank/DDBJ whole genome shotgun (WGS) entry which is preliminary data.</text>
</comment>
<sequence>MKLKSLSLIAAAIALSLSATPFVVNAQKISQTPTQVKPARNGPFERLGLSDEQKTKIQEIRRNSKAQMEGILTPEQKQQLQAAKQARQGQPRQQTPQGQRPKRGFASLNLTEEQKTKMREIRESEKNQIQAILTPEQQQQLKQFQDNMRSRRQRPNSSN</sequence>
<feature type="compositionally biased region" description="Low complexity" evidence="1">
    <location>
        <begin position="76"/>
        <end position="99"/>
    </location>
</feature>
<keyword evidence="4" id="KW-1185">Reference proteome</keyword>
<name>A0A846H307_9CYAN</name>
<dbReference type="RefSeq" id="WP_039753083.1">
    <property type="nucleotide sequence ID" value="NZ_JTCM02000001.1"/>
</dbReference>
<dbReference type="Gene3D" id="1.20.120.1490">
    <property type="match status" value="1"/>
</dbReference>
<organism evidence="3 4">
    <name type="scientific">Hassallia byssoidea VB512170</name>
    <dbReference type="NCBI Taxonomy" id="1304833"/>
    <lineage>
        <taxon>Bacteria</taxon>
        <taxon>Bacillati</taxon>
        <taxon>Cyanobacteriota</taxon>
        <taxon>Cyanophyceae</taxon>
        <taxon>Nostocales</taxon>
        <taxon>Tolypothrichaceae</taxon>
        <taxon>Hassallia</taxon>
    </lineage>
</organism>
<evidence type="ECO:0000256" key="2">
    <source>
        <dbReference type="SAM" id="SignalP"/>
    </source>
</evidence>
<gene>
    <name evidence="3" type="ORF">PI95_000170</name>
</gene>
<accession>A0A846H307</accession>
<evidence type="ECO:0000256" key="1">
    <source>
        <dbReference type="SAM" id="MobiDB-lite"/>
    </source>
</evidence>
<feature type="chain" id="PRO_5032992014" evidence="2">
    <location>
        <begin position="27"/>
        <end position="159"/>
    </location>
</feature>
<keyword evidence="2" id="KW-0732">Signal</keyword>
<feature type="compositionally biased region" description="Basic and acidic residues" evidence="1">
    <location>
        <begin position="48"/>
        <end position="62"/>
    </location>
</feature>
<feature type="compositionally biased region" description="Basic residues" evidence="1">
    <location>
        <begin position="150"/>
        <end position="159"/>
    </location>
</feature>
<dbReference type="Proteomes" id="UP000031549">
    <property type="component" value="Unassembled WGS sequence"/>
</dbReference>
<feature type="signal peptide" evidence="2">
    <location>
        <begin position="1"/>
        <end position="26"/>
    </location>
</feature>
<proteinExistence type="predicted"/>